<dbReference type="EMBL" id="BKCJ010575809">
    <property type="protein sequence ID" value="GFB20863.1"/>
    <property type="molecule type" value="Genomic_DNA"/>
</dbReference>
<dbReference type="GO" id="GO:0003677">
    <property type="term" value="F:DNA binding"/>
    <property type="evidence" value="ECO:0007669"/>
    <property type="project" value="UniProtKB-KW"/>
</dbReference>
<dbReference type="Pfam" id="PF00098">
    <property type="entry name" value="zf-CCHC"/>
    <property type="match status" value="1"/>
</dbReference>
<comment type="caution">
    <text evidence="4">The sequence shown here is derived from an EMBL/GenBank/DDBJ whole genome shotgun (WGS) entry which is preliminary data.</text>
</comment>
<protein>
    <submittedName>
        <fullName evidence="4">ARID DNA-binding domain-containing protein</fullName>
    </submittedName>
</protein>
<dbReference type="InterPro" id="IPR036875">
    <property type="entry name" value="Znf_CCHC_sf"/>
</dbReference>
<name>A0A699L5W9_TANCI</name>
<dbReference type="SMART" id="SM00343">
    <property type="entry name" value="ZnF_C2HC"/>
    <property type="match status" value="1"/>
</dbReference>
<feature type="domain" description="CCHC-type" evidence="3">
    <location>
        <begin position="98"/>
        <end position="113"/>
    </location>
</feature>
<dbReference type="PROSITE" id="PS50158">
    <property type="entry name" value="ZF_CCHC"/>
    <property type="match status" value="1"/>
</dbReference>
<sequence length="172" mass="20475">MVNTNTFLDNRWSRPSSSAFGHSNMWYQSKPGRPLRKRLQNEFIQRKLRREKEAQLGKCIRQITRDCKEMLRRKMKEVELYNSNINQPQSQNRNRKHKCFKCRQRGHVIKNCPMKKHDEGTQKTGNTSETAKEVNEGFMTTKPTVSLKYLEWIHFTTKCMIKGTDQGHWDDI</sequence>
<evidence type="ECO:0000256" key="1">
    <source>
        <dbReference type="PROSITE-ProRule" id="PRU00047"/>
    </source>
</evidence>
<keyword evidence="1" id="KW-0863">Zinc-finger</keyword>
<dbReference type="InterPro" id="IPR001878">
    <property type="entry name" value="Znf_CCHC"/>
</dbReference>
<keyword evidence="1" id="KW-0862">Zinc</keyword>
<accession>A0A699L5W9</accession>
<evidence type="ECO:0000313" key="4">
    <source>
        <dbReference type="EMBL" id="GFB20863.1"/>
    </source>
</evidence>
<evidence type="ECO:0000259" key="3">
    <source>
        <dbReference type="PROSITE" id="PS50158"/>
    </source>
</evidence>
<organism evidence="4">
    <name type="scientific">Tanacetum cinerariifolium</name>
    <name type="common">Dalmatian daisy</name>
    <name type="synonym">Chrysanthemum cinerariifolium</name>
    <dbReference type="NCBI Taxonomy" id="118510"/>
    <lineage>
        <taxon>Eukaryota</taxon>
        <taxon>Viridiplantae</taxon>
        <taxon>Streptophyta</taxon>
        <taxon>Embryophyta</taxon>
        <taxon>Tracheophyta</taxon>
        <taxon>Spermatophyta</taxon>
        <taxon>Magnoliopsida</taxon>
        <taxon>eudicotyledons</taxon>
        <taxon>Gunneridae</taxon>
        <taxon>Pentapetalae</taxon>
        <taxon>asterids</taxon>
        <taxon>campanulids</taxon>
        <taxon>Asterales</taxon>
        <taxon>Asteraceae</taxon>
        <taxon>Asteroideae</taxon>
        <taxon>Anthemideae</taxon>
        <taxon>Anthemidinae</taxon>
        <taxon>Tanacetum</taxon>
    </lineage>
</organism>
<keyword evidence="1" id="KW-0479">Metal-binding</keyword>
<keyword evidence="4" id="KW-0238">DNA-binding</keyword>
<dbReference type="SUPFAM" id="SSF57756">
    <property type="entry name" value="Retrovirus zinc finger-like domains"/>
    <property type="match status" value="1"/>
</dbReference>
<evidence type="ECO:0000256" key="2">
    <source>
        <dbReference type="SAM" id="MobiDB-lite"/>
    </source>
</evidence>
<dbReference type="AlphaFoldDB" id="A0A699L5W9"/>
<feature type="region of interest" description="Disordered" evidence="2">
    <location>
        <begin position="114"/>
        <end position="134"/>
    </location>
</feature>
<dbReference type="Gene3D" id="4.10.60.10">
    <property type="entry name" value="Zinc finger, CCHC-type"/>
    <property type="match status" value="1"/>
</dbReference>
<reference evidence="4" key="1">
    <citation type="journal article" date="2019" name="Sci. Rep.">
        <title>Draft genome of Tanacetum cinerariifolium, the natural source of mosquito coil.</title>
        <authorList>
            <person name="Yamashiro T."/>
            <person name="Shiraishi A."/>
            <person name="Satake H."/>
            <person name="Nakayama K."/>
        </authorList>
    </citation>
    <scope>NUCLEOTIDE SEQUENCE</scope>
</reference>
<proteinExistence type="predicted"/>
<dbReference type="GO" id="GO:0008270">
    <property type="term" value="F:zinc ion binding"/>
    <property type="evidence" value="ECO:0007669"/>
    <property type="project" value="UniProtKB-KW"/>
</dbReference>
<gene>
    <name evidence="4" type="ORF">Tci_692834</name>
</gene>